<evidence type="ECO:0000313" key="1">
    <source>
        <dbReference type="EMBL" id="KAI3770690.1"/>
    </source>
</evidence>
<organism evidence="1 2">
    <name type="scientific">Arctium lappa</name>
    <name type="common">Greater burdock</name>
    <name type="synonym">Lappa major</name>
    <dbReference type="NCBI Taxonomy" id="4217"/>
    <lineage>
        <taxon>Eukaryota</taxon>
        <taxon>Viridiplantae</taxon>
        <taxon>Streptophyta</taxon>
        <taxon>Embryophyta</taxon>
        <taxon>Tracheophyta</taxon>
        <taxon>Spermatophyta</taxon>
        <taxon>Magnoliopsida</taxon>
        <taxon>eudicotyledons</taxon>
        <taxon>Gunneridae</taxon>
        <taxon>Pentapetalae</taxon>
        <taxon>asterids</taxon>
        <taxon>campanulids</taxon>
        <taxon>Asterales</taxon>
        <taxon>Asteraceae</taxon>
        <taxon>Carduoideae</taxon>
        <taxon>Cardueae</taxon>
        <taxon>Arctiinae</taxon>
        <taxon>Arctium</taxon>
    </lineage>
</organism>
<proteinExistence type="predicted"/>
<comment type="caution">
    <text evidence="1">The sequence shown here is derived from an EMBL/GenBank/DDBJ whole genome shotgun (WGS) entry which is preliminary data.</text>
</comment>
<gene>
    <name evidence="1" type="ORF">L6452_01831</name>
</gene>
<keyword evidence="2" id="KW-1185">Reference proteome</keyword>
<sequence length="182" mass="19874">MTTPAIPTPTSNLITVKDFTAFTKEIKNAFKSSRPSTSEIPEPTQSSTSDLVHKKDLSDFKRTMVDQMMQIAAKFFMKCGETAKEVGKPQVLSELTPQQTQTEQTRTEQERSPPRASADEPSSMKAFAPTILVVILASTRLEDPIQLVPLTPAAAANPTSNPDDPIMVNYSDDEADIKVSSS</sequence>
<dbReference type="Proteomes" id="UP001055879">
    <property type="component" value="Linkage Group LG01"/>
</dbReference>
<evidence type="ECO:0000313" key="2">
    <source>
        <dbReference type="Proteomes" id="UP001055879"/>
    </source>
</evidence>
<name>A0ACB9FIJ1_ARCLA</name>
<accession>A0ACB9FIJ1</accession>
<reference evidence="1 2" key="2">
    <citation type="journal article" date="2022" name="Mol. Ecol. Resour.">
        <title>The genomes of chicory, endive, great burdock and yacon provide insights into Asteraceae paleo-polyploidization history and plant inulin production.</title>
        <authorList>
            <person name="Fan W."/>
            <person name="Wang S."/>
            <person name="Wang H."/>
            <person name="Wang A."/>
            <person name="Jiang F."/>
            <person name="Liu H."/>
            <person name="Zhao H."/>
            <person name="Xu D."/>
            <person name="Zhang Y."/>
        </authorList>
    </citation>
    <scope>NUCLEOTIDE SEQUENCE [LARGE SCALE GENOMIC DNA]</scope>
    <source>
        <strain evidence="2">cv. Niubang</strain>
    </source>
</reference>
<dbReference type="EMBL" id="CM042047">
    <property type="protein sequence ID" value="KAI3770690.1"/>
    <property type="molecule type" value="Genomic_DNA"/>
</dbReference>
<reference evidence="2" key="1">
    <citation type="journal article" date="2022" name="Mol. Ecol. Resour.">
        <title>The genomes of chicory, endive, great burdock and yacon provide insights into Asteraceae palaeo-polyploidization history and plant inulin production.</title>
        <authorList>
            <person name="Fan W."/>
            <person name="Wang S."/>
            <person name="Wang H."/>
            <person name="Wang A."/>
            <person name="Jiang F."/>
            <person name="Liu H."/>
            <person name="Zhao H."/>
            <person name="Xu D."/>
            <person name="Zhang Y."/>
        </authorList>
    </citation>
    <scope>NUCLEOTIDE SEQUENCE [LARGE SCALE GENOMIC DNA]</scope>
    <source>
        <strain evidence="2">cv. Niubang</strain>
    </source>
</reference>
<protein>
    <submittedName>
        <fullName evidence="1">Uncharacterized protein</fullName>
    </submittedName>
</protein>